<dbReference type="InterPro" id="IPR055346">
    <property type="entry name" value="Fe-S_cluster_assembly_SufBD"/>
</dbReference>
<evidence type="ECO:0000259" key="1">
    <source>
        <dbReference type="Pfam" id="PF01458"/>
    </source>
</evidence>
<organism evidence="2 3">
    <name type="scientific">Candidatus Collierbacteria bacterium RIFCSPHIGHO2_02_FULL_49_10</name>
    <dbReference type="NCBI Taxonomy" id="1817723"/>
    <lineage>
        <taxon>Bacteria</taxon>
        <taxon>Candidatus Collieribacteriota</taxon>
    </lineage>
</organism>
<protein>
    <recommendedName>
        <fullName evidence="1">SUF system FeS cluster assembly SufBD core domain-containing protein</fullName>
    </recommendedName>
</protein>
<feature type="domain" description="SUF system FeS cluster assembly SufBD core" evidence="1">
    <location>
        <begin position="15"/>
        <end position="153"/>
    </location>
</feature>
<dbReference type="AlphaFoldDB" id="A0A1F5EWU7"/>
<sequence length="175" mass="19438">MKYQRVVVLDKPGKKDLVVDFGREGEEVEVLGLVIADQPGDYYLKILVDHKIGKTFGRVMVRGIAKNGAKIQVEGMIKIVKDANGVDDFLEMRLLLLDAKSQAVAEPKLEIEANEVKASHAATVGKIDDEELFYLQSRGIKQGEAEKLIVTGFLNQVIDKIEDPIVKSKLKAVEY</sequence>
<gene>
    <name evidence="2" type="ORF">A3D09_01580</name>
</gene>
<evidence type="ECO:0000313" key="3">
    <source>
        <dbReference type="Proteomes" id="UP000177390"/>
    </source>
</evidence>
<dbReference type="SUPFAM" id="SSF101960">
    <property type="entry name" value="Stabilizer of iron transporter SufD"/>
    <property type="match status" value="1"/>
</dbReference>
<dbReference type="Proteomes" id="UP000177390">
    <property type="component" value="Unassembled WGS sequence"/>
</dbReference>
<dbReference type="PANTHER" id="PTHR43575:SF1">
    <property type="entry name" value="PROTEIN ABCI7, CHLOROPLASTIC"/>
    <property type="match status" value="1"/>
</dbReference>
<dbReference type="GO" id="GO:0016226">
    <property type="term" value="P:iron-sulfur cluster assembly"/>
    <property type="evidence" value="ECO:0007669"/>
    <property type="project" value="InterPro"/>
</dbReference>
<dbReference type="Pfam" id="PF01458">
    <property type="entry name" value="SUFBD_core"/>
    <property type="match status" value="1"/>
</dbReference>
<dbReference type="EMBL" id="MFAH01000014">
    <property type="protein sequence ID" value="OGD71852.1"/>
    <property type="molecule type" value="Genomic_DNA"/>
</dbReference>
<evidence type="ECO:0000313" key="2">
    <source>
        <dbReference type="EMBL" id="OGD71852.1"/>
    </source>
</evidence>
<dbReference type="InterPro" id="IPR000825">
    <property type="entry name" value="SUF_FeS_clus_asmbl_SufBD_core"/>
</dbReference>
<name>A0A1F5EWU7_9BACT</name>
<dbReference type="InterPro" id="IPR037284">
    <property type="entry name" value="SUF_FeS_clus_asmbl_SufBD_sf"/>
</dbReference>
<proteinExistence type="predicted"/>
<reference evidence="2 3" key="1">
    <citation type="journal article" date="2016" name="Nat. Commun.">
        <title>Thousands of microbial genomes shed light on interconnected biogeochemical processes in an aquifer system.</title>
        <authorList>
            <person name="Anantharaman K."/>
            <person name="Brown C.T."/>
            <person name="Hug L.A."/>
            <person name="Sharon I."/>
            <person name="Castelle C.J."/>
            <person name="Probst A.J."/>
            <person name="Thomas B.C."/>
            <person name="Singh A."/>
            <person name="Wilkins M.J."/>
            <person name="Karaoz U."/>
            <person name="Brodie E.L."/>
            <person name="Williams K.H."/>
            <person name="Hubbard S.S."/>
            <person name="Banfield J.F."/>
        </authorList>
    </citation>
    <scope>NUCLEOTIDE SEQUENCE [LARGE SCALE GENOMIC DNA]</scope>
</reference>
<dbReference type="PANTHER" id="PTHR43575">
    <property type="entry name" value="PROTEIN ABCI7, CHLOROPLASTIC"/>
    <property type="match status" value="1"/>
</dbReference>
<comment type="caution">
    <text evidence="2">The sequence shown here is derived from an EMBL/GenBank/DDBJ whole genome shotgun (WGS) entry which is preliminary data.</text>
</comment>
<accession>A0A1F5EWU7</accession>